<feature type="binding site" evidence="9">
    <location>
        <position position="152"/>
    </location>
    <ligand>
        <name>1-deoxy-D-xylulose 5-phosphate</name>
        <dbReference type="ChEBI" id="CHEBI:57792"/>
    </ligand>
</feature>
<name>A0A484HH53_9BACT</name>
<feature type="binding site" evidence="9">
    <location>
        <position position="11"/>
    </location>
    <ligand>
        <name>NADPH</name>
        <dbReference type="ChEBI" id="CHEBI:57783"/>
    </ligand>
</feature>
<keyword evidence="7 9" id="KW-0414">Isoprene biosynthesis</keyword>
<dbReference type="FunFam" id="3.40.50.720:FF:000045">
    <property type="entry name" value="1-deoxy-D-xylulose 5-phosphate reductoisomerase"/>
    <property type="match status" value="1"/>
</dbReference>
<feature type="binding site" evidence="9">
    <location>
        <position position="152"/>
    </location>
    <ligand>
        <name>Mn(2+)</name>
        <dbReference type="ChEBI" id="CHEBI:29035"/>
    </ligand>
</feature>
<dbReference type="InterPro" id="IPR013644">
    <property type="entry name" value="DXP_reductoisomerase_C"/>
</dbReference>
<evidence type="ECO:0000256" key="3">
    <source>
        <dbReference type="ARBA" id="ARBA00022723"/>
    </source>
</evidence>
<evidence type="ECO:0000256" key="9">
    <source>
        <dbReference type="HAMAP-Rule" id="MF_00183"/>
    </source>
</evidence>
<dbReference type="NCBIfam" id="TIGR00243">
    <property type="entry name" value="Dxr"/>
    <property type="match status" value="1"/>
</dbReference>
<dbReference type="PANTHER" id="PTHR30525">
    <property type="entry name" value="1-DEOXY-D-XYLULOSE 5-PHOSPHATE REDUCTOISOMERASE"/>
    <property type="match status" value="1"/>
</dbReference>
<dbReference type="GO" id="GO:0016853">
    <property type="term" value="F:isomerase activity"/>
    <property type="evidence" value="ECO:0007669"/>
    <property type="project" value="UniProtKB-KW"/>
</dbReference>
<feature type="binding site" evidence="9">
    <location>
        <position position="221"/>
    </location>
    <ligand>
        <name>1-deoxy-D-xylulose 5-phosphate</name>
        <dbReference type="ChEBI" id="CHEBI:57792"/>
    </ligand>
</feature>
<feature type="binding site" evidence="9">
    <location>
        <position position="199"/>
    </location>
    <ligand>
        <name>1-deoxy-D-xylulose 5-phosphate</name>
        <dbReference type="ChEBI" id="CHEBI:57792"/>
    </ligand>
</feature>
<evidence type="ECO:0000256" key="2">
    <source>
        <dbReference type="ARBA" id="ARBA00006825"/>
    </source>
</evidence>
<feature type="domain" description="1-deoxy-D-xylulose 5-phosphate reductoisomerase N-terminal" evidence="10">
    <location>
        <begin position="5"/>
        <end position="132"/>
    </location>
</feature>
<organism evidence="13">
    <name type="scientific">uncultured Desulfobacteraceae bacterium</name>
    <dbReference type="NCBI Taxonomy" id="218296"/>
    <lineage>
        <taxon>Bacteria</taxon>
        <taxon>Pseudomonadati</taxon>
        <taxon>Thermodesulfobacteriota</taxon>
        <taxon>Desulfobacteria</taxon>
        <taxon>Desulfobacterales</taxon>
        <taxon>Desulfobacteraceae</taxon>
        <taxon>environmental samples</taxon>
    </lineage>
</organism>
<accession>A0A484HH53</accession>
<feature type="binding site" evidence="9">
    <location>
        <position position="176"/>
    </location>
    <ligand>
        <name>1-deoxy-D-xylulose 5-phosphate</name>
        <dbReference type="ChEBI" id="CHEBI:57792"/>
    </ligand>
</feature>
<feature type="binding site" evidence="9">
    <location>
        <position position="217"/>
    </location>
    <ligand>
        <name>1-deoxy-D-xylulose 5-phosphate</name>
        <dbReference type="ChEBI" id="CHEBI:57792"/>
    </ligand>
</feature>
<dbReference type="SUPFAM" id="SSF55347">
    <property type="entry name" value="Glyceraldehyde-3-phosphate dehydrogenase-like, C-terminal domain"/>
    <property type="match status" value="1"/>
</dbReference>
<keyword evidence="5 9" id="KW-0560">Oxidoreductase</keyword>
<dbReference type="Pfam" id="PF02670">
    <property type="entry name" value="DXP_reductoisom"/>
    <property type="match status" value="1"/>
</dbReference>
<dbReference type="InterPro" id="IPR003821">
    <property type="entry name" value="DXP_reductoisomerase"/>
</dbReference>
<evidence type="ECO:0000256" key="4">
    <source>
        <dbReference type="ARBA" id="ARBA00022857"/>
    </source>
</evidence>
<dbReference type="SUPFAM" id="SSF51735">
    <property type="entry name" value="NAD(P)-binding Rossmann-fold domains"/>
    <property type="match status" value="1"/>
</dbReference>
<evidence type="ECO:0000259" key="11">
    <source>
        <dbReference type="Pfam" id="PF08436"/>
    </source>
</evidence>
<comment type="catalytic activity">
    <reaction evidence="8">
        <text>2-C-methyl-D-erythritol 4-phosphate + NADP(+) = 1-deoxy-D-xylulose 5-phosphate + NADPH + H(+)</text>
        <dbReference type="Rhea" id="RHEA:13717"/>
        <dbReference type="ChEBI" id="CHEBI:15378"/>
        <dbReference type="ChEBI" id="CHEBI:57783"/>
        <dbReference type="ChEBI" id="CHEBI:57792"/>
        <dbReference type="ChEBI" id="CHEBI:58262"/>
        <dbReference type="ChEBI" id="CHEBI:58349"/>
        <dbReference type="EC" id="1.1.1.267"/>
    </reaction>
    <physiologicalReaction direction="right-to-left" evidence="8">
        <dbReference type="Rhea" id="RHEA:13719"/>
    </physiologicalReaction>
</comment>
<evidence type="ECO:0000256" key="8">
    <source>
        <dbReference type="ARBA" id="ARBA00048543"/>
    </source>
</evidence>
<evidence type="ECO:0000259" key="12">
    <source>
        <dbReference type="Pfam" id="PF13288"/>
    </source>
</evidence>
<dbReference type="HAMAP" id="MF_00183">
    <property type="entry name" value="DXP_reductoisom"/>
    <property type="match status" value="1"/>
</dbReference>
<dbReference type="NCBIfam" id="NF009114">
    <property type="entry name" value="PRK12464.1"/>
    <property type="match status" value="1"/>
</dbReference>
<proteinExistence type="inferred from homology"/>
<dbReference type="InterPro" id="IPR036291">
    <property type="entry name" value="NAD(P)-bd_dom_sf"/>
</dbReference>
<comment type="pathway">
    <text evidence="1 9">Isoprenoid biosynthesis; isopentenyl diphosphate biosynthesis via DXP pathway; isopentenyl diphosphate from 1-deoxy-D-xylulose 5-phosphate: step 1/6.</text>
</comment>
<comment type="similarity">
    <text evidence="2 9">Belongs to the DXR family.</text>
</comment>
<evidence type="ECO:0000256" key="6">
    <source>
        <dbReference type="ARBA" id="ARBA00023211"/>
    </source>
</evidence>
<feature type="binding site" evidence="9">
    <location>
        <position position="205"/>
    </location>
    <ligand>
        <name>NADPH</name>
        <dbReference type="ChEBI" id="CHEBI:57783"/>
    </ligand>
</feature>
<evidence type="ECO:0000259" key="10">
    <source>
        <dbReference type="Pfam" id="PF02670"/>
    </source>
</evidence>
<keyword evidence="3 9" id="KW-0479">Metal-binding</keyword>
<dbReference type="Pfam" id="PF13288">
    <property type="entry name" value="DXPR_C"/>
    <property type="match status" value="1"/>
</dbReference>
<feature type="binding site" evidence="9">
    <location>
        <position position="39"/>
    </location>
    <ligand>
        <name>NADPH</name>
        <dbReference type="ChEBI" id="CHEBI:57783"/>
    </ligand>
</feature>
<keyword evidence="4 9" id="KW-0521">NADP</keyword>
<feature type="domain" description="DXP reductoisomerase C-terminal" evidence="12">
    <location>
        <begin position="261"/>
        <end position="377"/>
    </location>
</feature>
<dbReference type="Gene3D" id="3.40.50.720">
    <property type="entry name" value="NAD(P)-binding Rossmann-like Domain"/>
    <property type="match status" value="1"/>
</dbReference>
<protein>
    <recommendedName>
        <fullName evidence="9">1-deoxy-D-xylulose 5-phosphate reductoisomerase</fullName>
        <shortName evidence="9">DXP reductoisomerase</shortName>
        <ecNumber evidence="9">1.1.1.267</ecNumber>
    </recommendedName>
    <alternativeName>
        <fullName evidence="9">1-deoxyxylulose-5-phosphate reductoisomerase</fullName>
    </alternativeName>
    <alternativeName>
        <fullName evidence="9">2-C-methyl-D-erythritol 4-phosphate synthase</fullName>
    </alternativeName>
</protein>
<dbReference type="Pfam" id="PF08436">
    <property type="entry name" value="DXP_redisom_C"/>
    <property type="match status" value="1"/>
</dbReference>
<reference evidence="13" key="1">
    <citation type="submission" date="2019-01" db="EMBL/GenBank/DDBJ databases">
        <authorList>
            <consortium name="Genoscope - CEA"/>
            <person name="William W."/>
        </authorList>
    </citation>
    <scope>NUCLEOTIDE SEQUENCE</scope>
    <source>
        <strain evidence="13">CR-1</strain>
    </source>
</reference>
<evidence type="ECO:0000313" key="13">
    <source>
        <dbReference type="EMBL" id="VEN74007.1"/>
    </source>
</evidence>
<feature type="binding site" evidence="9">
    <location>
        <position position="12"/>
    </location>
    <ligand>
        <name>NADPH</name>
        <dbReference type="ChEBI" id="CHEBI:57783"/>
    </ligand>
</feature>
<dbReference type="GO" id="GO:0051484">
    <property type="term" value="P:isopentenyl diphosphate biosynthetic process, methylerythritol 4-phosphate pathway involved in terpenoid biosynthetic process"/>
    <property type="evidence" value="ECO:0007669"/>
    <property type="project" value="TreeGrafter"/>
</dbReference>
<dbReference type="EC" id="1.1.1.267" evidence="9"/>
<gene>
    <name evidence="9 13" type="primary">dxr</name>
    <name evidence="13" type="ORF">EPICR_210014</name>
</gene>
<feature type="binding site" evidence="9">
    <location>
        <position position="13"/>
    </location>
    <ligand>
        <name>NADPH</name>
        <dbReference type="ChEBI" id="CHEBI:57783"/>
    </ligand>
</feature>
<feature type="binding site" evidence="9">
    <location>
        <position position="218"/>
    </location>
    <ligand>
        <name>1-deoxy-D-xylulose 5-phosphate</name>
        <dbReference type="ChEBI" id="CHEBI:57792"/>
    </ligand>
</feature>
<dbReference type="PIRSF" id="PIRSF006205">
    <property type="entry name" value="Dxp_reductismrs"/>
    <property type="match status" value="1"/>
</dbReference>
<feature type="binding site" evidence="9">
    <location>
        <position position="124"/>
    </location>
    <ligand>
        <name>NADPH</name>
        <dbReference type="ChEBI" id="CHEBI:57783"/>
    </ligand>
</feature>
<dbReference type="EMBL" id="CAACVI010000014">
    <property type="protein sequence ID" value="VEN74007.1"/>
    <property type="molecule type" value="Genomic_DNA"/>
</dbReference>
<feature type="binding site" evidence="9">
    <location>
        <position position="151"/>
    </location>
    <ligand>
        <name>1-deoxy-D-xylulose 5-phosphate</name>
        <dbReference type="ChEBI" id="CHEBI:57792"/>
    </ligand>
</feature>
<keyword evidence="9" id="KW-0460">Magnesium</keyword>
<keyword evidence="13" id="KW-0413">Isomerase</keyword>
<comment type="function">
    <text evidence="9">Catalyzes the NADPH-dependent rearrangement and reduction of 1-deoxy-D-xylulose-5-phosphate (DXP) to 2-C-methyl-D-erythritol 4-phosphate (MEP).</text>
</comment>
<feature type="binding site" evidence="9">
    <location>
        <position position="126"/>
    </location>
    <ligand>
        <name>NADPH</name>
        <dbReference type="ChEBI" id="CHEBI:57783"/>
    </ligand>
</feature>
<comment type="caution">
    <text evidence="9">Lacks conserved residue(s) required for the propagation of feature annotation.</text>
</comment>
<feature type="binding site" evidence="9">
    <location>
        <position position="150"/>
    </location>
    <ligand>
        <name>Mn(2+)</name>
        <dbReference type="ChEBI" id="CHEBI:29035"/>
    </ligand>
</feature>
<dbReference type="Gene3D" id="1.10.1740.10">
    <property type="match status" value="1"/>
</dbReference>
<evidence type="ECO:0000256" key="1">
    <source>
        <dbReference type="ARBA" id="ARBA00005094"/>
    </source>
</evidence>
<dbReference type="InterPro" id="IPR013512">
    <property type="entry name" value="DXP_reductoisomerase_N"/>
</dbReference>
<evidence type="ECO:0000256" key="7">
    <source>
        <dbReference type="ARBA" id="ARBA00023229"/>
    </source>
</evidence>
<feature type="binding site" evidence="9">
    <location>
        <position position="14"/>
    </location>
    <ligand>
        <name>NADPH</name>
        <dbReference type="ChEBI" id="CHEBI:57783"/>
    </ligand>
</feature>
<keyword evidence="6 9" id="KW-0464">Manganese</keyword>
<dbReference type="GO" id="GO:0030604">
    <property type="term" value="F:1-deoxy-D-xylulose-5-phosphate reductoisomerase activity"/>
    <property type="evidence" value="ECO:0007669"/>
    <property type="project" value="UniProtKB-UniRule"/>
</dbReference>
<dbReference type="GO" id="GO:0030145">
    <property type="term" value="F:manganese ion binding"/>
    <property type="evidence" value="ECO:0007669"/>
    <property type="project" value="TreeGrafter"/>
</dbReference>
<feature type="binding site" evidence="9">
    <location>
        <position position="125"/>
    </location>
    <ligand>
        <name>1-deoxy-D-xylulose 5-phosphate</name>
        <dbReference type="ChEBI" id="CHEBI:57792"/>
    </ligand>
</feature>
<evidence type="ECO:0000256" key="5">
    <source>
        <dbReference type="ARBA" id="ARBA00023002"/>
    </source>
</evidence>
<comment type="cofactor">
    <cofactor evidence="9">
        <name>Mg(2+)</name>
        <dbReference type="ChEBI" id="CHEBI:18420"/>
    </cofactor>
    <cofactor evidence="9">
        <name>Mn(2+)</name>
        <dbReference type="ChEBI" id="CHEBI:29035"/>
    </cofactor>
</comment>
<feature type="domain" description="1-deoxy-D-xylulose 5-phosphate reductoisomerase C-terminal" evidence="11">
    <location>
        <begin position="146"/>
        <end position="229"/>
    </location>
</feature>
<dbReference type="PANTHER" id="PTHR30525:SF0">
    <property type="entry name" value="1-DEOXY-D-XYLULOSE 5-PHOSPHATE REDUCTOISOMERASE, CHLOROPLASTIC"/>
    <property type="match status" value="1"/>
</dbReference>
<feature type="binding site" evidence="9">
    <location>
        <position position="212"/>
    </location>
    <ligand>
        <name>1-deoxy-D-xylulose 5-phosphate</name>
        <dbReference type="ChEBI" id="CHEBI:57792"/>
    </ligand>
</feature>
<dbReference type="SUPFAM" id="SSF69055">
    <property type="entry name" value="1-deoxy-D-xylulose-5-phosphate reductoisomerase, C-terminal domain"/>
    <property type="match status" value="1"/>
</dbReference>
<feature type="binding site" evidence="9">
    <location>
        <position position="221"/>
    </location>
    <ligand>
        <name>Mn(2+)</name>
        <dbReference type="ChEBI" id="CHEBI:29035"/>
    </ligand>
</feature>
<dbReference type="UniPathway" id="UPA00056">
    <property type="reaction ID" value="UER00092"/>
</dbReference>
<dbReference type="GO" id="GO:0070402">
    <property type="term" value="F:NADPH binding"/>
    <property type="evidence" value="ECO:0007669"/>
    <property type="project" value="InterPro"/>
</dbReference>
<dbReference type="InterPro" id="IPR026877">
    <property type="entry name" value="DXPR_C"/>
</dbReference>
<dbReference type="InterPro" id="IPR036169">
    <property type="entry name" value="DXPR_C_sf"/>
</dbReference>
<dbReference type="AlphaFoldDB" id="A0A484HH53"/>
<sequence>MTKNLSILGSTGSIGRNTLAVAGRFPERFRVRALAAKGNISLLARQIERFRPDAAAVFDEENARALEKTIPGGVGTKILWGPDGYAEAAAFPKTDMTLSAFSGAAGLSPTLAAIEAGKDIALANKETLVMAGEIVLKAARESRAAILPVDSEHSAIFQCLEGQRRKDLEKIILTASGGPFWNRPDVDFSRIRPEDALAHPTWSMGKKISVDSATLMNKALEAVEAMRLFHLSHDQIEILIHPQSIVHSMAAYIDGSVMAQMGVPDMKTAIAYALSYPKRLPLRQPLPDFALLKSLEFEKPDPKRFPSLDFAKEACEKGGSLPAVMNAANESAVAAFLEGRALFSDIFAIIETVMARHLPIPDPSLSDILEADAWARETADHFIAHAGQNPKKKKIDAS</sequence>